<evidence type="ECO:0000256" key="1">
    <source>
        <dbReference type="ARBA" id="ARBA00023002"/>
    </source>
</evidence>
<dbReference type="EMBL" id="NJCX01000006">
    <property type="protein sequence ID" value="PHM74259.1"/>
    <property type="molecule type" value="Genomic_DNA"/>
</dbReference>
<protein>
    <submittedName>
        <fullName evidence="3">Oxidoreductase</fullName>
    </submittedName>
</protein>
<dbReference type="InterPro" id="IPR036188">
    <property type="entry name" value="FAD/NAD-bd_sf"/>
</dbReference>
<dbReference type="InterPro" id="IPR006311">
    <property type="entry name" value="TAT_signal"/>
</dbReference>
<dbReference type="PANTHER" id="PTHR13847">
    <property type="entry name" value="SARCOSINE DEHYDROGENASE-RELATED"/>
    <property type="match status" value="1"/>
</dbReference>
<dbReference type="PANTHER" id="PTHR13847:SF281">
    <property type="entry name" value="FAD DEPENDENT OXIDOREDUCTASE DOMAIN-CONTAINING PROTEIN"/>
    <property type="match status" value="1"/>
</dbReference>
<keyword evidence="1" id="KW-0560">Oxidoreductase</keyword>
<dbReference type="GO" id="GO:0016491">
    <property type="term" value="F:oxidoreductase activity"/>
    <property type="evidence" value="ECO:0007669"/>
    <property type="project" value="UniProtKB-KW"/>
</dbReference>
<dbReference type="Gene3D" id="3.50.50.60">
    <property type="entry name" value="FAD/NAD(P)-binding domain"/>
    <property type="match status" value="1"/>
</dbReference>
<evidence type="ECO:0000259" key="2">
    <source>
        <dbReference type="Pfam" id="PF01266"/>
    </source>
</evidence>
<evidence type="ECO:0000313" key="3">
    <source>
        <dbReference type="EMBL" id="PHM74259.1"/>
    </source>
</evidence>
<feature type="domain" description="FAD dependent oxidoreductase" evidence="2">
    <location>
        <begin position="106"/>
        <end position="460"/>
    </location>
</feature>
<name>A0A2D0LEY3_9GAMM</name>
<dbReference type="PROSITE" id="PS51318">
    <property type="entry name" value="TAT"/>
    <property type="match status" value="1"/>
</dbReference>
<dbReference type="InterPro" id="IPR006076">
    <property type="entry name" value="FAD-dep_OxRdtase"/>
</dbReference>
<dbReference type="GO" id="GO:0005737">
    <property type="term" value="C:cytoplasm"/>
    <property type="evidence" value="ECO:0007669"/>
    <property type="project" value="TreeGrafter"/>
</dbReference>
<dbReference type="OrthoDB" id="6925984at2"/>
<proteinExistence type="predicted"/>
<dbReference type="SUPFAM" id="SSF51905">
    <property type="entry name" value="FAD/NAD(P)-binding domain"/>
    <property type="match status" value="1"/>
</dbReference>
<reference evidence="3 4" key="1">
    <citation type="journal article" date="2017" name="Nat. Microbiol.">
        <title>Natural product diversity associated with the nematode symbionts Photorhabdus and Xenorhabdus.</title>
        <authorList>
            <person name="Tobias N.J."/>
            <person name="Wolff H."/>
            <person name="Djahanschiri B."/>
            <person name="Grundmann F."/>
            <person name="Kronenwerth M."/>
            <person name="Shi Y.M."/>
            <person name="Simonyi S."/>
            <person name="Grun P."/>
            <person name="Shapiro-Ilan D."/>
            <person name="Pidot S.J."/>
            <person name="Stinear T.P."/>
            <person name="Ebersberger I."/>
            <person name="Bode H.B."/>
        </authorList>
    </citation>
    <scope>NUCLEOTIDE SEQUENCE [LARGE SCALE GENOMIC DNA]</scope>
    <source>
        <strain evidence="3 4">DSM 17907</strain>
    </source>
</reference>
<sequence length="512" mass="55695">MAMNRRDFISTTATLAGVGVLSSILPTTSLLAKTLTEADAPTHIDQLRPTLLRDAQYRISRLGLDSRIWNWHRDMVTNTMPANYYEASLADYSAFGNLPADQSCEVVVVGGGLLGASTALHLAEAGVDVILVEKDNMGSGASGRNGGQMTPGIARWEAETILEKFSPDEAKRLWRLASVEAMDLVDELRDRYGFECDRKYGHITAAIHPGHMGPLVANADARRQLGDTAVRVIGAHELQEKYVRSSLYHGANIDSIGGQVQPLALLRGLVYGFARLGGRVYENTKVKGIRPDTSSTVIETERGVIRASKAVVLGVHGSTAEFISGPSTTVPFFTYVAVTPPLPVDIKELIPSDLPVYDTQLQIDYYRAVRDNRLLFGGQGTGNSWSPRDVNNYLLDRIRTVFPHLEKPELEYSWGGISDLTLNGATDARKSDGNIPVYMVHGWSGHGVAQTVRIGKAISDDLTGRNHDFTMLTRIEHLSIPLGAYLSPVAIPMVKGALGVISTLNPADMISF</sequence>
<dbReference type="Gene3D" id="3.30.9.10">
    <property type="entry name" value="D-Amino Acid Oxidase, subunit A, domain 2"/>
    <property type="match status" value="1"/>
</dbReference>
<dbReference type="Pfam" id="PF01266">
    <property type="entry name" value="DAO"/>
    <property type="match status" value="1"/>
</dbReference>
<dbReference type="AlphaFoldDB" id="A0A2D0LEY3"/>
<dbReference type="Proteomes" id="UP000221101">
    <property type="component" value="Unassembled WGS sequence"/>
</dbReference>
<evidence type="ECO:0000313" key="4">
    <source>
        <dbReference type="Proteomes" id="UP000221101"/>
    </source>
</evidence>
<dbReference type="RefSeq" id="WP_099141253.1">
    <property type="nucleotide sequence ID" value="NZ_CAWNOR010000097.1"/>
</dbReference>
<accession>A0A2D0LEY3</accession>
<organism evidence="3 4">
    <name type="scientific">Xenorhabdus kozodoii</name>
    <dbReference type="NCBI Taxonomy" id="351676"/>
    <lineage>
        <taxon>Bacteria</taxon>
        <taxon>Pseudomonadati</taxon>
        <taxon>Pseudomonadota</taxon>
        <taxon>Gammaproteobacteria</taxon>
        <taxon>Enterobacterales</taxon>
        <taxon>Morganellaceae</taxon>
        <taxon>Xenorhabdus</taxon>
    </lineage>
</organism>
<keyword evidence="4" id="KW-1185">Reference proteome</keyword>
<gene>
    <name evidence="3" type="ORF">Xkoz_01145</name>
</gene>
<comment type="caution">
    <text evidence="3">The sequence shown here is derived from an EMBL/GenBank/DDBJ whole genome shotgun (WGS) entry which is preliminary data.</text>
</comment>